<dbReference type="GO" id="GO:0046872">
    <property type="term" value="F:metal ion binding"/>
    <property type="evidence" value="ECO:0007669"/>
    <property type="project" value="UniProtKB-KW"/>
</dbReference>
<feature type="domain" description="DDE Tnp4" evidence="3">
    <location>
        <begin position="237"/>
        <end position="405"/>
    </location>
</feature>
<gene>
    <name evidence="5" type="ORF">CALMAC_LOCUS18489</name>
</gene>
<reference evidence="5 6" key="1">
    <citation type="submission" date="2019-01" db="EMBL/GenBank/DDBJ databases">
        <authorList>
            <person name="Sayadi A."/>
        </authorList>
    </citation>
    <scope>NUCLEOTIDE SEQUENCE [LARGE SCALE GENOMIC DNA]</scope>
</reference>
<name>A0A653DLQ4_CALMS</name>
<dbReference type="InterPro" id="IPR027805">
    <property type="entry name" value="Transposase_HTH_dom"/>
</dbReference>
<evidence type="ECO:0000313" key="6">
    <source>
        <dbReference type="Proteomes" id="UP000410492"/>
    </source>
</evidence>
<dbReference type="AlphaFoldDB" id="A0A653DLQ4"/>
<keyword evidence="2" id="KW-0479">Metal-binding</keyword>
<proteinExistence type="predicted"/>
<dbReference type="OrthoDB" id="8195867at2759"/>
<dbReference type="Pfam" id="PF13613">
    <property type="entry name" value="HTH_Tnp_4"/>
    <property type="match status" value="1"/>
</dbReference>
<dbReference type="Pfam" id="PF13359">
    <property type="entry name" value="DDE_Tnp_4"/>
    <property type="match status" value="1"/>
</dbReference>
<sequence length="413" mass="46888">KKSRKRVLDNKFLVNIHGGPLPIVDSAKNLGVTLDTELRFSSHVSTCVGRAFAKLKEDVSLRSEEVGDFEQKHTDISTQTDITMEEIEQLEKKIGVTMEEIEQLEKKIEVSPFGLLENQNDTDKWKFYTGYEYQFLNKIIFPTIANYITSSSITKLSSFNQLLLTMIKLRLDLQFEDLAYNFYIAPSTASTCFTNVIDIMYQRFSSLIIWPDASVRRKNIPSCFKESFHDETTVILGCLEIFIEKPASFLTQQQCWSDYEHHHTVKFLIGITLQGTICYISKARGGQTSDLQMAELSNFCDKAKPGAIVIADRGFLVEDTFGIYQVKFMEPGFTSGKNHLHPLKIENNRTIADVRIHVERIIGEIRNKFNILNATIPISMLNKGNDINSLNILDKIVIICSALINLSPPVVPL</sequence>
<feature type="domain" description="Transposase Helix-turn-helix" evidence="4">
    <location>
        <begin position="154"/>
        <end position="205"/>
    </location>
</feature>
<dbReference type="EMBL" id="CAACVG010012836">
    <property type="protein sequence ID" value="VEN60954.1"/>
    <property type="molecule type" value="Genomic_DNA"/>
</dbReference>
<keyword evidence="6" id="KW-1185">Reference proteome</keyword>
<accession>A0A653DLQ4</accession>
<protein>
    <recommendedName>
        <fullName evidence="7">DDE Tnp4 domain-containing protein</fullName>
    </recommendedName>
</protein>
<evidence type="ECO:0000313" key="5">
    <source>
        <dbReference type="EMBL" id="VEN60954.1"/>
    </source>
</evidence>
<dbReference type="Proteomes" id="UP000410492">
    <property type="component" value="Unassembled WGS sequence"/>
</dbReference>
<dbReference type="InterPro" id="IPR027806">
    <property type="entry name" value="HARBI1_dom"/>
</dbReference>
<feature type="non-terminal residue" evidence="5">
    <location>
        <position position="1"/>
    </location>
</feature>
<evidence type="ECO:0008006" key="7">
    <source>
        <dbReference type="Google" id="ProtNLM"/>
    </source>
</evidence>
<evidence type="ECO:0000259" key="4">
    <source>
        <dbReference type="Pfam" id="PF13613"/>
    </source>
</evidence>
<comment type="cofactor">
    <cofactor evidence="1">
        <name>a divalent metal cation</name>
        <dbReference type="ChEBI" id="CHEBI:60240"/>
    </cofactor>
</comment>
<dbReference type="PANTHER" id="PTHR23080">
    <property type="entry name" value="THAP DOMAIN PROTEIN"/>
    <property type="match status" value="1"/>
</dbReference>
<evidence type="ECO:0000256" key="2">
    <source>
        <dbReference type="ARBA" id="ARBA00022723"/>
    </source>
</evidence>
<organism evidence="5 6">
    <name type="scientific">Callosobruchus maculatus</name>
    <name type="common">Southern cowpea weevil</name>
    <name type="synonym">Pulse bruchid</name>
    <dbReference type="NCBI Taxonomy" id="64391"/>
    <lineage>
        <taxon>Eukaryota</taxon>
        <taxon>Metazoa</taxon>
        <taxon>Ecdysozoa</taxon>
        <taxon>Arthropoda</taxon>
        <taxon>Hexapoda</taxon>
        <taxon>Insecta</taxon>
        <taxon>Pterygota</taxon>
        <taxon>Neoptera</taxon>
        <taxon>Endopterygota</taxon>
        <taxon>Coleoptera</taxon>
        <taxon>Polyphaga</taxon>
        <taxon>Cucujiformia</taxon>
        <taxon>Chrysomeloidea</taxon>
        <taxon>Chrysomelidae</taxon>
        <taxon>Bruchinae</taxon>
        <taxon>Bruchini</taxon>
        <taxon>Callosobruchus</taxon>
    </lineage>
</organism>
<evidence type="ECO:0000256" key="1">
    <source>
        <dbReference type="ARBA" id="ARBA00001968"/>
    </source>
</evidence>
<evidence type="ECO:0000259" key="3">
    <source>
        <dbReference type="Pfam" id="PF13359"/>
    </source>
</evidence>